<feature type="domain" description="RNA polymerase sigma-70 region 2" evidence="5">
    <location>
        <begin position="23"/>
        <end position="86"/>
    </location>
</feature>
<keyword evidence="7" id="KW-1185">Reference proteome</keyword>
<dbReference type="SUPFAM" id="SSF88659">
    <property type="entry name" value="Sigma3 and sigma4 domains of RNA polymerase sigma factors"/>
    <property type="match status" value="1"/>
</dbReference>
<dbReference type="InterPro" id="IPR039425">
    <property type="entry name" value="RNA_pol_sigma-70-like"/>
</dbReference>
<protein>
    <submittedName>
        <fullName evidence="6">Sigma-70 family RNA polymerase sigma factor</fullName>
    </submittedName>
</protein>
<evidence type="ECO:0000313" key="6">
    <source>
        <dbReference type="EMBL" id="MBK1882257.1"/>
    </source>
</evidence>
<dbReference type="GO" id="GO:0016987">
    <property type="term" value="F:sigma factor activity"/>
    <property type="evidence" value="ECO:0007669"/>
    <property type="project" value="UniProtKB-KW"/>
</dbReference>
<dbReference type="EMBL" id="JAENIJ010000009">
    <property type="protein sequence ID" value="MBK1882257.1"/>
    <property type="molecule type" value="Genomic_DNA"/>
</dbReference>
<dbReference type="InterPro" id="IPR014284">
    <property type="entry name" value="RNA_pol_sigma-70_dom"/>
</dbReference>
<accession>A0A934S4R7</accession>
<proteinExistence type="inferred from homology"/>
<dbReference type="Pfam" id="PF04542">
    <property type="entry name" value="Sigma70_r2"/>
    <property type="match status" value="1"/>
</dbReference>
<evidence type="ECO:0000256" key="4">
    <source>
        <dbReference type="ARBA" id="ARBA00023163"/>
    </source>
</evidence>
<dbReference type="InterPro" id="IPR014331">
    <property type="entry name" value="RNA_pol_sigma70_ECF_RHOBA"/>
</dbReference>
<sequence>MFPPSDHPEDSATGDFVFQLIDLQPQLRAFIGHLTPVIDIRADVLQEVNLLLWQKRSSFEAGTSFRNWAYTFARYVVMNYQKKAKRDKRLVFSDELMEALAEDFERADPHFEERLTALRRCLLKVPKNERRLLLDRYSEHGAVEQEARAIGRSAAALRGILFRLRIALRKCVENELRDQPSSS</sequence>
<keyword evidence="2" id="KW-0805">Transcription regulation</keyword>
<keyword evidence="4" id="KW-0804">Transcription</keyword>
<dbReference type="RefSeq" id="WP_200269221.1">
    <property type="nucleotide sequence ID" value="NZ_JAENIJ010000009.1"/>
</dbReference>
<name>A0A934S4R7_9BACT</name>
<evidence type="ECO:0000256" key="3">
    <source>
        <dbReference type="ARBA" id="ARBA00023082"/>
    </source>
</evidence>
<dbReference type="PANTHER" id="PTHR43133:SF51">
    <property type="entry name" value="RNA POLYMERASE SIGMA FACTOR"/>
    <property type="match status" value="1"/>
</dbReference>
<dbReference type="InterPro" id="IPR013325">
    <property type="entry name" value="RNA_pol_sigma_r2"/>
</dbReference>
<comment type="caution">
    <text evidence="6">The sequence shown here is derived from an EMBL/GenBank/DDBJ whole genome shotgun (WGS) entry which is preliminary data.</text>
</comment>
<dbReference type="PANTHER" id="PTHR43133">
    <property type="entry name" value="RNA POLYMERASE ECF-TYPE SIGMA FACTO"/>
    <property type="match status" value="1"/>
</dbReference>
<dbReference type="NCBIfam" id="TIGR02937">
    <property type="entry name" value="sigma70-ECF"/>
    <property type="match status" value="1"/>
</dbReference>
<dbReference type="Gene3D" id="1.10.1740.10">
    <property type="match status" value="1"/>
</dbReference>
<dbReference type="GO" id="GO:0006352">
    <property type="term" value="P:DNA-templated transcription initiation"/>
    <property type="evidence" value="ECO:0007669"/>
    <property type="project" value="InterPro"/>
</dbReference>
<evidence type="ECO:0000259" key="5">
    <source>
        <dbReference type="Pfam" id="PF04542"/>
    </source>
</evidence>
<evidence type="ECO:0000313" key="7">
    <source>
        <dbReference type="Proteomes" id="UP000603141"/>
    </source>
</evidence>
<dbReference type="InterPro" id="IPR007627">
    <property type="entry name" value="RNA_pol_sigma70_r2"/>
</dbReference>
<keyword evidence="3" id="KW-0731">Sigma factor</keyword>
<dbReference type="NCBIfam" id="TIGR02989">
    <property type="entry name" value="Sig-70_gvs1"/>
    <property type="match status" value="1"/>
</dbReference>
<comment type="similarity">
    <text evidence="1">Belongs to the sigma-70 factor family. ECF subfamily.</text>
</comment>
<evidence type="ECO:0000256" key="1">
    <source>
        <dbReference type="ARBA" id="ARBA00010641"/>
    </source>
</evidence>
<evidence type="ECO:0000256" key="2">
    <source>
        <dbReference type="ARBA" id="ARBA00023015"/>
    </source>
</evidence>
<dbReference type="SUPFAM" id="SSF88946">
    <property type="entry name" value="Sigma2 domain of RNA polymerase sigma factors"/>
    <property type="match status" value="1"/>
</dbReference>
<gene>
    <name evidence="6" type="ORF">JIN85_07515</name>
</gene>
<reference evidence="6" key="1">
    <citation type="submission" date="2021-01" db="EMBL/GenBank/DDBJ databases">
        <title>Modified the classification status of verrucomicrobia.</title>
        <authorList>
            <person name="Feng X."/>
        </authorList>
    </citation>
    <scope>NUCLEOTIDE SEQUENCE</scope>
    <source>
        <strain evidence="6">KCTC 22041</strain>
    </source>
</reference>
<dbReference type="InterPro" id="IPR013324">
    <property type="entry name" value="RNA_pol_sigma_r3/r4-like"/>
</dbReference>
<dbReference type="Proteomes" id="UP000603141">
    <property type="component" value="Unassembled WGS sequence"/>
</dbReference>
<dbReference type="AlphaFoldDB" id="A0A934S4R7"/>
<organism evidence="6 7">
    <name type="scientific">Luteolibacter pohnpeiensis</name>
    <dbReference type="NCBI Taxonomy" id="454153"/>
    <lineage>
        <taxon>Bacteria</taxon>
        <taxon>Pseudomonadati</taxon>
        <taxon>Verrucomicrobiota</taxon>
        <taxon>Verrucomicrobiia</taxon>
        <taxon>Verrucomicrobiales</taxon>
        <taxon>Verrucomicrobiaceae</taxon>
        <taxon>Luteolibacter</taxon>
    </lineage>
</organism>